<evidence type="ECO:0000313" key="1">
    <source>
        <dbReference type="EMBL" id="ESA02986.1"/>
    </source>
</evidence>
<sequence>MTYNVNSPKIFSMFQLNSSPYEVLADICAPGFAVIDWFLTRVISTSGSIGGVSSTGFGVVFVFDELIDANNLSRTLKTSYKGYR</sequence>
<accession>U9TI33</accession>
<reference evidence="1" key="1">
    <citation type="submission" date="2013-07" db="EMBL/GenBank/DDBJ databases">
        <title>The genome of an arbuscular mycorrhizal fungus provides insights into the evolution of the oldest plant symbiosis.</title>
        <authorList>
            <consortium name="DOE Joint Genome Institute"/>
            <person name="Tisserant E."/>
            <person name="Malbreil M."/>
            <person name="Kuo A."/>
            <person name="Kohler A."/>
            <person name="Symeonidi A."/>
            <person name="Balestrini R."/>
            <person name="Charron P."/>
            <person name="Duensing N."/>
            <person name="Frei-dit-Frey N."/>
            <person name="Gianinazzi-Pearson V."/>
            <person name="Gilbert B."/>
            <person name="Handa Y."/>
            <person name="Hijri M."/>
            <person name="Kaul R."/>
            <person name="Kawaguchi M."/>
            <person name="Krajinski F."/>
            <person name="Lammers P."/>
            <person name="Lapierre D."/>
            <person name="Masclaux F.G."/>
            <person name="Murat C."/>
            <person name="Morin E."/>
            <person name="Ndikumana S."/>
            <person name="Pagni M."/>
            <person name="Petitpierre D."/>
            <person name="Requena N."/>
            <person name="Rosikiewicz P."/>
            <person name="Riley R."/>
            <person name="Saito K."/>
            <person name="San Clemente H."/>
            <person name="Shapiro H."/>
            <person name="van Tuinen D."/>
            <person name="Becard G."/>
            <person name="Bonfante P."/>
            <person name="Paszkowski U."/>
            <person name="Shachar-Hill Y."/>
            <person name="Young J.P."/>
            <person name="Sanders I.R."/>
            <person name="Henrissat B."/>
            <person name="Rensing S.A."/>
            <person name="Grigoriev I.V."/>
            <person name="Corradi N."/>
            <person name="Roux C."/>
            <person name="Martin F."/>
        </authorList>
    </citation>
    <scope>NUCLEOTIDE SEQUENCE</scope>
    <source>
        <strain evidence="1">DAOM 197198</strain>
    </source>
</reference>
<protein>
    <submittedName>
        <fullName evidence="1">Uncharacterized protein</fullName>
    </submittedName>
</protein>
<dbReference type="AlphaFoldDB" id="U9TI33"/>
<organism evidence="1">
    <name type="scientific">Rhizophagus irregularis (strain DAOM 181602 / DAOM 197198 / MUCL 43194)</name>
    <name type="common">Arbuscular mycorrhizal fungus</name>
    <name type="synonym">Glomus intraradices</name>
    <dbReference type="NCBI Taxonomy" id="747089"/>
    <lineage>
        <taxon>Eukaryota</taxon>
        <taxon>Fungi</taxon>
        <taxon>Fungi incertae sedis</taxon>
        <taxon>Mucoromycota</taxon>
        <taxon>Glomeromycotina</taxon>
        <taxon>Glomeromycetes</taxon>
        <taxon>Glomerales</taxon>
        <taxon>Glomeraceae</taxon>
        <taxon>Rhizophagus</taxon>
    </lineage>
</organism>
<gene>
    <name evidence="1" type="ORF">GLOINDRAFT_5979</name>
</gene>
<proteinExistence type="predicted"/>
<dbReference type="EMBL" id="KI295319">
    <property type="protein sequence ID" value="ESA02986.1"/>
    <property type="molecule type" value="Genomic_DNA"/>
</dbReference>
<dbReference type="HOGENOM" id="CLU_2528618_0_0_1"/>
<name>U9TI33_RHIID</name>